<accession>A0A6A5WXQ9</accession>
<reference evidence="1" key="1">
    <citation type="journal article" date="2020" name="Stud. Mycol.">
        <title>101 Dothideomycetes genomes: a test case for predicting lifestyles and emergence of pathogens.</title>
        <authorList>
            <person name="Haridas S."/>
            <person name="Albert R."/>
            <person name="Binder M."/>
            <person name="Bloem J."/>
            <person name="Labutti K."/>
            <person name="Salamov A."/>
            <person name="Andreopoulos B."/>
            <person name="Baker S."/>
            <person name="Barry K."/>
            <person name="Bills G."/>
            <person name="Bluhm B."/>
            <person name="Cannon C."/>
            <person name="Castanera R."/>
            <person name="Culley D."/>
            <person name="Daum C."/>
            <person name="Ezra D."/>
            <person name="Gonzalez J."/>
            <person name="Henrissat B."/>
            <person name="Kuo A."/>
            <person name="Liang C."/>
            <person name="Lipzen A."/>
            <person name="Lutzoni F."/>
            <person name="Magnuson J."/>
            <person name="Mondo S."/>
            <person name="Nolan M."/>
            <person name="Ohm R."/>
            <person name="Pangilinan J."/>
            <person name="Park H.-J."/>
            <person name="Ramirez L."/>
            <person name="Alfaro M."/>
            <person name="Sun H."/>
            <person name="Tritt A."/>
            <person name="Yoshinaga Y."/>
            <person name="Zwiers L.-H."/>
            <person name="Turgeon B."/>
            <person name="Goodwin S."/>
            <person name="Spatafora J."/>
            <person name="Crous P."/>
            <person name="Grigoriev I."/>
        </authorList>
    </citation>
    <scope>NUCLEOTIDE SEQUENCE</scope>
    <source>
        <strain evidence="1">CBS 123094</strain>
    </source>
</reference>
<organism evidence="1 2">
    <name type="scientific">Amniculicola lignicola CBS 123094</name>
    <dbReference type="NCBI Taxonomy" id="1392246"/>
    <lineage>
        <taxon>Eukaryota</taxon>
        <taxon>Fungi</taxon>
        <taxon>Dikarya</taxon>
        <taxon>Ascomycota</taxon>
        <taxon>Pezizomycotina</taxon>
        <taxon>Dothideomycetes</taxon>
        <taxon>Pleosporomycetidae</taxon>
        <taxon>Pleosporales</taxon>
        <taxon>Amniculicolaceae</taxon>
        <taxon>Amniculicola</taxon>
    </lineage>
</organism>
<keyword evidence="2" id="KW-1185">Reference proteome</keyword>
<proteinExistence type="predicted"/>
<name>A0A6A5WXQ9_9PLEO</name>
<dbReference type="AlphaFoldDB" id="A0A6A5WXQ9"/>
<sequence>MRRMRSFRRMTFSFIRKKWSPRPPSLYILGRTASQDRYMFVGLLDRLVAVRIKREQLAKGFWSGVLQVAALGLRMQSWKREKLALEDLRLSQLHDIGEDEGQFP</sequence>
<gene>
    <name evidence="1" type="ORF">P154DRAFT_312670</name>
</gene>
<dbReference type="Proteomes" id="UP000799779">
    <property type="component" value="Unassembled WGS sequence"/>
</dbReference>
<dbReference type="EMBL" id="ML977562">
    <property type="protein sequence ID" value="KAF2005539.1"/>
    <property type="molecule type" value="Genomic_DNA"/>
</dbReference>
<evidence type="ECO:0000313" key="2">
    <source>
        <dbReference type="Proteomes" id="UP000799779"/>
    </source>
</evidence>
<evidence type="ECO:0000313" key="1">
    <source>
        <dbReference type="EMBL" id="KAF2005539.1"/>
    </source>
</evidence>
<protein>
    <submittedName>
        <fullName evidence="1">Uncharacterized protein</fullName>
    </submittedName>
</protein>